<reference evidence="3 4" key="1">
    <citation type="submission" date="2018-04" db="EMBL/GenBank/DDBJ databases">
        <title>Genomic Encyclopedia of Type Strains, Phase IV (KMG-IV): sequencing the most valuable type-strain genomes for metagenomic binning, comparative biology and taxonomic classification.</title>
        <authorList>
            <person name="Goeker M."/>
        </authorList>
    </citation>
    <scope>NUCLEOTIDE SEQUENCE [LARGE SCALE GENOMIC DNA]</scope>
    <source>
        <strain evidence="3 4">DSM 100231</strain>
    </source>
</reference>
<evidence type="ECO:0000256" key="2">
    <source>
        <dbReference type="SAM" id="SignalP"/>
    </source>
</evidence>
<proteinExistence type="predicted"/>
<evidence type="ECO:0000313" key="4">
    <source>
        <dbReference type="Proteomes" id="UP000245466"/>
    </source>
</evidence>
<accession>A0A2U1ASI5</accession>
<protein>
    <submittedName>
        <fullName evidence="3">Uncharacterized protein</fullName>
    </submittedName>
</protein>
<keyword evidence="1" id="KW-0812">Transmembrane</keyword>
<evidence type="ECO:0000256" key="1">
    <source>
        <dbReference type="SAM" id="Phobius"/>
    </source>
</evidence>
<feature type="transmembrane region" description="Helical" evidence="1">
    <location>
        <begin position="57"/>
        <end position="76"/>
    </location>
</feature>
<feature type="chain" id="PRO_5015432721" evidence="2">
    <location>
        <begin position="22"/>
        <end position="82"/>
    </location>
</feature>
<evidence type="ECO:0000313" key="3">
    <source>
        <dbReference type="EMBL" id="PVY39404.1"/>
    </source>
</evidence>
<keyword evidence="4" id="KW-1185">Reference proteome</keyword>
<dbReference type="OrthoDB" id="287788at2"/>
<comment type="caution">
    <text evidence="3">The sequence shown here is derived from an EMBL/GenBank/DDBJ whole genome shotgun (WGS) entry which is preliminary data.</text>
</comment>
<organism evidence="3 4">
    <name type="scientific">Pontibacter virosus</name>
    <dbReference type="NCBI Taxonomy" id="1765052"/>
    <lineage>
        <taxon>Bacteria</taxon>
        <taxon>Pseudomonadati</taxon>
        <taxon>Bacteroidota</taxon>
        <taxon>Cytophagia</taxon>
        <taxon>Cytophagales</taxon>
        <taxon>Hymenobacteraceae</taxon>
        <taxon>Pontibacter</taxon>
    </lineage>
</organism>
<gene>
    <name evidence="3" type="ORF">C8E01_11111</name>
</gene>
<keyword evidence="1" id="KW-0472">Membrane</keyword>
<sequence>MKKRLSLTIMLLLVCITPMLAQIGDATEVTQTTVIEKGVGLGSVIAVVASWSRNQSILWAILHGILSWFYVIYYAITRSSKD</sequence>
<feature type="signal peptide" evidence="2">
    <location>
        <begin position="1"/>
        <end position="21"/>
    </location>
</feature>
<dbReference type="EMBL" id="QEKI01000011">
    <property type="protein sequence ID" value="PVY39404.1"/>
    <property type="molecule type" value="Genomic_DNA"/>
</dbReference>
<dbReference type="RefSeq" id="WP_116544283.1">
    <property type="nucleotide sequence ID" value="NZ_QEKI01000011.1"/>
</dbReference>
<dbReference type="AlphaFoldDB" id="A0A2U1ASI5"/>
<keyword evidence="1" id="KW-1133">Transmembrane helix</keyword>
<keyword evidence="2" id="KW-0732">Signal</keyword>
<dbReference type="Proteomes" id="UP000245466">
    <property type="component" value="Unassembled WGS sequence"/>
</dbReference>
<name>A0A2U1ASI5_9BACT</name>